<protein>
    <submittedName>
        <fullName evidence="1">Uncharacterized protein</fullName>
    </submittedName>
</protein>
<name>A0A0P1AX91_PLAHL</name>
<evidence type="ECO:0000313" key="1">
    <source>
        <dbReference type="EMBL" id="CEG47041.1"/>
    </source>
</evidence>
<dbReference type="RefSeq" id="XP_036263397.1">
    <property type="nucleotide sequence ID" value="XM_036407142.1"/>
</dbReference>
<sequence>MLITLRPSAKMTVESVQLLSFIRWGLERAKEQRMQFIETDAFTKSISPHGDFAMVWADMHNDQKEAIF</sequence>
<dbReference type="AlphaFoldDB" id="A0A0P1AX91"/>
<proteinExistence type="predicted"/>
<dbReference type="GeneID" id="59052816"/>
<dbReference type="Proteomes" id="UP000054928">
    <property type="component" value="Unassembled WGS sequence"/>
</dbReference>
<organism evidence="1 2">
    <name type="scientific">Plasmopara halstedii</name>
    <name type="common">Downy mildew of sunflower</name>
    <dbReference type="NCBI Taxonomy" id="4781"/>
    <lineage>
        <taxon>Eukaryota</taxon>
        <taxon>Sar</taxon>
        <taxon>Stramenopiles</taxon>
        <taxon>Oomycota</taxon>
        <taxon>Peronosporomycetes</taxon>
        <taxon>Peronosporales</taxon>
        <taxon>Peronosporaceae</taxon>
        <taxon>Plasmopara</taxon>
    </lineage>
</organism>
<dbReference type="EMBL" id="CCYD01002371">
    <property type="protein sequence ID" value="CEG47041.1"/>
    <property type="molecule type" value="Genomic_DNA"/>
</dbReference>
<evidence type="ECO:0000313" key="2">
    <source>
        <dbReference type="Proteomes" id="UP000054928"/>
    </source>
</evidence>
<keyword evidence="2" id="KW-1185">Reference proteome</keyword>
<accession>A0A0P1AX91</accession>
<reference evidence="2" key="1">
    <citation type="submission" date="2014-09" db="EMBL/GenBank/DDBJ databases">
        <authorList>
            <person name="Sharma Rahul"/>
            <person name="Thines Marco"/>
        </authorList>
    </citation>
    <scope>NUCLEOTIDE SEQUENCE [LARGE SCALE GENOMIC DNA]</scope>
</reference>